<protein>
    <recommendedName>
        <fullName evidence="2">CRAL-TRIO domain-containing protein</fullName>
    </recommendedName>
</protein>
<dbReference type="Pfam" id="PF00650">
    <property type="entry name" value="CRAL_TRIO"/>
    <property type="match status" value="1"/>
</dbReference>
<dbReference type="Proteomes" id="UP000030750">
    <property type="component" value="Unassembled WGS sequence"/>
</dbReference>
<evidence type="ECO:0000313" key="4">
    <source>
        <dbReference type="Proteomes" id="UP000030750"/>
    </source>
</evidence>
<dbReference type="AlphaFoldDB" id="U6LUQ8"/>
<name>U6LUQ8_9EIME</name>
<gene>
    <name evidence="3" type="ORF">EBH_0076830</name>
</gene>
<proteinExistence type="predicted"/>
<accession>U6LUQ8</accession>
<feature type="region of interest" description="Disordered" evidence="1">
    <location>
        <begin position="205"/>
        <end position="233"/>
    </location>
</feature>
<dbReference type="PANTHER" id="PTHR46818:SF1">
    <property type="entry name" value="CHROMOSOME UNDETERMINED SCAFFOLD_125, WHOLE GENOME SHOTGUN SEQUENCE"/>
    <property type="match status" value="1"/>
</dbReference>
<dbReference type="OrthoDB" id="75724at2759"/>
<keyword evidence="4" id="KW-1185">Reference proteome</keyword>
<dbReference type="PROSITE" id="PS50191">
    <property type="entry name" value="CRAL_TRIO"/>
    <property type="match status" value="1"/>
</dbReference>
<dbReference type="EMBL" id="HG713614">
    <property type="protein sequence ID" value="CDJ54072.1"/>
    <property type="molecule type" value="Genomic_DNA"/>
</dbReference>
<feature type="compositionally biased region" description="Polar residues" evidence="1">
    <location>
        <begin position="211"/>
        <end position="233"/>
    </location>
</feature>
<feature type="domain" description="CRAL-TRIO" evidence="2">
    <location>
        <begin position="1"/>
        <end position="160"/>
    </location>
</feature>
<dbReference type="Gene3D" id="3.40.525.10">
    <property type="entry name" value="CRAL-TRIO lipid binding domain"/>
    <property type="match status" value="1"/>
</dbReference>
<dbReference type="PANTHER" id="PTHR46818">
    <property type="entry name" value="DOMAIN-CONTAINING PROTEIN, PUTATIVE-RELATED"/>
    <property type="match status" value="1"/>
</dbReference>
<dbReference type="InterPro" id="IPR036865">
    <property type="entry name" value="CRAL-TRIO_dom_sf"/>
</dbReference>
<dbReference type="CDD" id="cd00170">
    <property type="entry name" value="SEC14"/>
    <property type="match status" value="1"/>
</dbReference>
<evidence type="ECO:0000256" key="1">
    <source>
        <dbReference type="SAM" id="MobiDB-lite"/>
    </source>
</evidence>
<evidence type="ECO:0000259" key="2">
    <source>
        <dbReference type="PROSITE" id="PS50191"/>
    </source>
</evidence>
<dbReference type="SUPFAM" id="SSF52087">
    <property type="entry name" value="CRAL/TRIO domain"/>
    <property type="match status" value="1"/>
</dbReference>
<dbReference type="SMART" id="SM00516">
    <property type="entry name" value="SEC14"/>
    <property type="match status" value="1"/>
</dbReference>
<dbReference type="VEuPathDB" id="ToxoDB:EBH_0076830"/>
<evidence type="ECO:0000313" key="3">
    <source>
        <dbReference type="EMBL" id="CDJ54072.1"/>
    </source>
</evidence>
<dbReference type="InterPro" id="IPR001251">
    <property type="entry name" value="CRAL-TRIO_dom"/>
</dbReference>
<sequence length="311" mass="35148">MGACYWHGRDRRMRPLLIISLQRLQQLQREAAAEEKVTRLVIFCLEFFLRYLCVAGVVENWCILCDLNGTSISSFPLPLLLRLMQLIQGSYRGRLYRFYILYAPRLFHFIAKPLVSSLPTTTAKKLRVFTSLDDWYQERRTQFAAHQLEKKYGGTASDITEHWYPFRFFPGPFEPECEAGCSGLKKMDVRWESEQALHAKVVHQGDATEFSKAQNSPAETSKEACSSSGLSLTNNTGGIEAVEEGQNRSKKAAGIFPYGAVPKRRSRISPPPGTVLRETSGHYVQQLEAGMTETMSAMLKLHFIRLDAAAA</sequence>
<organism evidence="3 4">
    <name type="scientific">Eimeria brunetti</name>
    <dbReference type="NCBI Taxonomy" id="51314"/>
    <lineage>
        <taxon>Eukaryota</taxon>
        <taxon>Sar</taxon>
        <taxon>Alveolata</taxon>
        <taxon>Apicomplexa</taxon>
        <taxon>Conoidasida</taxon>
        <taxon>Coccidia</taxon>
        <taxon>Eucoccidiorida</taxon>
        <taxon>Eimeriorina</taxon>
        <taxon>Eimeriidae</taxon>
        <taxon>Eimeria</taxon>
    </lineage>
</organism>
<reference evidence="3" key="1">
    <citation type="submission" date="2013-10" db="EMBL/GenBank/DDBJ databases">
        <title>Genomic analysis of the causative agents of coccidiosis in chickens.</title>
        <authorList>
            <person name="Reid A.J."/>
            <person name="Blake D."/>
            <person name="Billington K."/>
            <person name="Browne H."/>
            <person name="Dunn M."/>
            <person name="Hung S."/>
            <person name="Kawahara F."/>
            <person name="Miranda-Saavedra D."/>
            <person name="Mourier T."/>
            <person name="Nagra H."/>
            <person name="Otto T.D."/>
            <person name="Rawlings N."/>
            <person name="Sanchez A."/>
            <person name="Sanders M."/>
            <person name="Subramaniam C."/>
            <person name="Tay Y."/>
            <person name="Dear P."/>
            <person name="Doerig C."/>
            <person name="Gruber A."/>
            <person name="Parkinson J."/>
            <person name="Shirley M."/>
            <person name="Wan K.L."/>
            <person name="Berriman M."/>
            <person name="Tomley F."/>
            <person name="Pain A."/>
        </authorList>
    </citation>
    <scope>NUCLEOTIDE SEQUENCE [LARGE SCALE GENOMIC DNA]</scope>
    <source>
        <strain evidence="3">Houghton</strain>
    </source>
</reference>
<reference evidence="3" key="2">
    <citation type="submission" date="2013-10" db="EMBL/GenBank/DDBJ databases">
        <authorList>
            <person name="Aslett M."/>
        </authorList>
    </citation>
    <scope>NUCLEOTIDE SEQUENCE [LARGE SCALE GENOMIC DNA]</scope>
    <source>
        <strain evidence="3">Houghton</strain>
    </source>
</reference>